<dbReference type="InterPro" id="IPR000531">
    <property type="entry name" value="Beta-barrel_TonB"/>
</dbReference>
<organism evidence="15 16">
    <name type="scientific">Woeseia oceani</name>
    <dbReference type="NCBI Taxonomy" id="1548547"/>
    <lineage>
        <taxon>Bacteria</taxon>
        <taxon>Pseudomonadati</taxon>
        <taxon>Pseudomonadota</taxon>
        <taxon>Gammaproteobacteria</taxon>
        <taxon>Woeseiales</taxon>
        <taxon>Woeseiaceae</taxon>
        <taxon>Woeseia</taxon>
    </lineage>
</organism>
<evidence type="ECO:0000256" key="7">
    <source>
        <dbReference type="ARBA" id="ARBA00023065"/>
    </source>
</evidence>
<proteinExistence type="inferred from homology"/>
<dbReference type="InterPro" id="IPR012910">
    <property type="entry name" value="Plug_dom"/>
</dbReference>
<dbReference type="Pfam" id="PF00593">
    <property type="entry name" value="TonB_dep_Rec_b-barrel"/>
    <property type="match status" value="1"/>
</dbReference>
<evidence type="ECO:0000256" key="12">
    <source>
        <dbReference type="RuleBase" id="RU003357"/>
    </source>
</evidence>
<evidence type="ECO:0000256" key="11">
    <source>
        <dbReference type="PROSITE-ProRule" id="PRU01360"/>
    </source>
</evidence>
<keyword evidence="4" id="KW-0410">Iron transport</keyword>
<keyword evidence="9 11" id="KW-0472">Membrane</keyword>
<dbReference type="InterPro" id="IPR036942">
    <property type="entry name" value="Beta-barrel_TonB_sf"/>
</dbReference>
<feature type="domain" description="TonB-dependent receptor plug" evidence="14">
    <location>
        <begin position="40"/>
        <end position="151"/>
    </location>
</feature>
<keyword evidence="7" id="KW-0406">Ion transport</keyword>
<evidence type="ECO:0000256" key="2">
    <source>
        <dbReference type="ARBA" id="ARBA00022448"/>
    </source>
</evidence>
<evidence type="ECO:0000313" key="15">
    <source>
        <dbReference type="EMBL" id="ANO50666.1"/>
    </source>
</evidence>
<dbReference type="GO" id="GO:0006826">
    <property type="term" value="P:iron ion transport"/>
    <property type="evidence" value="ECO:0007669"/>
    <property type="project" value="UniProtKB-KW"/>
</dbReference>
<comment type="similarity">
    <text evidence="11 12">Belongs to the TonB-dependent receptor family.</text>
</comment>
<evidence type="ECO:0000259" key="13">
    <source>
        <dbReference type="Pfam" id="PF00593"/>
    </source>
</evidence>
<sequence>MLPLAFYLPVNVAAQSEEPGANSVVLEEVIVTARKRDESVRDIPTSIDAFTGDRLDELGYSSIEDVLKLSPGVTFESGFTPSSFSVIVRGITNDSRGVGPRTVGSFYGNVPMTNPSIMGVEPDLDTFDMRSVEILKGPQGTLFGGSALAGAIRYEPNAPDFTGFNGAISLGTGSMASSDDNIANYALMLNAPLSENFALRFAGSVRELPGYIDDEVSGEKDINDYKATQARLIADWKLTDSLSLQGQYMKYEGELGAFSYIDGTEPVRVRTRRLLDDHEYSDVELYGAQLTWDAEDFSVVFEGNRLKKDRDQLNDVTQFLGLFGTGITVGQSFFEATDQDTFETRIVSNEPTSGDGLFGGWQYTAGLFYSESAQTRPVIIRLDFPTHIQKQGGGATIEAEEKAVYFDLTRTLGSNFELNLGGRYFDQTTTGGNFVDFLYTSLDPGGLPANIDFVPNFNSFATLTESGFNPKAALRWFATENATVIASYTQGFRFGGINGFSLEPEIPVPFSFGSDEIDNYELGLRTTWLEQRLTADITAFYVDWKNLQILQRASVYAYVDNVGAAEVKGVEAALNAALTEHLSVSFNASYQNAETSVFFESGEFGPIAAGTQLPQSPEWTGAAQLRYQGELGNLDLDSSLTYSYRGDSTNNLTNTVPLDGYGTLDLALSLQAQSMSMQPRVSLIGKNLTDESAALFGFTLAGVTDVISLNQPRQVMLKLDLSF</sequence>
<evidence type="ECO:0000256" key="1">
    <source>
        <dbReference type="ARBA" id="ARBA00004571"/>
    </source>
</evidence>
<comment type="subcellular location">
    <subcellularLocation>
        <location evidence="1 11">Cell outer membrane</location>
        <topology evidence="1 11">Multi-pass membrane protein</topology>
    </subcellularLocation>
</comment>
<dbReference type="PANTHER" id="PTHR32552">
    <property type="entry name" value="FERRICHROME IRON RECEPTOR-RELATED"/>
    <property type="match status" value="1"/>
</dbReference>
<evidence type="ECO:0000256" key="4">
    <source>
        <dbReference type="ARBA" id="ARBA00022496"/>
    </source>
</evidence>
<dbReference type="STRING" id="1548547.BA177_05105"/>
<evidence type="ECO:0000256" key="8">
    <source>
        <dbReference type="ARBA" id="ARBA00023077"/>
    </source>
</evidence>
<keyword evidence="8 12" id="KW-0798">TonB box</keyword>
<evidence type="ECO:0000259" key="14">
    <source>
        <dbReference type="Pfam" id="PF07715"/>
    </source>
</evidence>
<dbReference type="GO" id="GO:0009279">
    <property type="term" value="C:cell outer membrane"/>
    <property type="evidence" value="ECO:0007669"/>
    <property type="project" value="UniProtKB-SubCell"/>
</dbReference>
<evidence type="ECO:0000313" key="16">
    <source>
        <dbReference type="Proteomes" id="UP000092695"/>
    </source>
</evidence>
<dbReference type="EMBL" id="CP016268">
    <property type="protein sequence ID" value="ANO50666.1"/>
    <property type="molecule type" value="Genomic_DNA"/>
</dbReference>
<name>A0A193LDZ7_9GAMM</name>
<dbReference type="InterPro" id="IPR039426">
    <property type="entry name" value="TonB-dep_rcpt-like"/>
</dbReference>
<keyword evidence="10 11" id="KW-0998">Cell outer membrane</keyword>
<dbReference type="Proteomes" id="UP000092695">
    <property type="component" value="Chromosome"/>
</dbReference>
<keyword evidence="5 11" id="KW-0812">Transmembrane</keyword>
<dbReference type="PANTHER" id="PTHR32552:SF81">
    <property type="entry name" value="TONB-DEPENDENT OUTER MEMBRANE RECEPTOR"/>
    <property type="match status" value="1"/>
</dbReference>
<accession>A0A193LDZ7</accession>
<dbReference type="PROSITE" id="PS52016">
    <property type="entry name" value="TONB_DEPENDENT_REC_3"/>
    <property type="match status" value="1"/>
</dbReference>
<evidence type="ECO:0000256" key="3">
    <source>
        <dbReference type="ARBA" id="ARBA00022452"/>
    </source>
</evidence>
<dbReference type="KEGG" id="woc:BA177_05105"/>
<dbReference type="CDD" id="cd01347">
    <property type="entry name" value="ligand_gated_channel"/>
    <property type="match status" value="1"/>
</dbReference>
<evidence type="ECO:0000256" key="10">
    <source>
        <dbReference type="ARBA" id="ARBA00023237"/>
    </source>
</evidence>
<evidence type="ECO:0000256" key="5">
    <source>
        <dbReference type="ARBA" id="ARBA00022692"/>
    </source>
</evidence>
<keyword evidence="16" id="KW-1185">Reference proteome</keyword>
<keyword evidence="3 11" id="KW-1134">Transmembrane beta strand</keyword>
<keyword evidence="2 11" id="KW-0813">Transport</keyword>
<evidence type="ECO:0000256" key="6">
    <source>
        <dbReference type="ARBA" id="ARBA00023004"/>
    </source>
</evidence>
<evidence type="ECO:0000256" key="9">
    <source>
        <dbReference type="ARBA" id="ARBA00023136"/>
    </source>
</evidence>
<gene>
    <name evidence="15" type="ORF">BA177_05105</name>
</gene>
<dbReference type="AlphaFoldDB" id="A0A193LDZ7"/>
<keyword evidence="6" id="KW-0408">Iron</keyword>
<evidence type="ECO:0008006" key="17">
    <source>
        <dbReference type="Google" id="ProtNLM"/>
    </source>
</evidence>
<dbReference type="Gene3D" id="2.40.170.20">
    <property type="entry name" value="TonB-dependent receptor, beta-barrel domain"/>
    <property type="match status" value="1"/>
</dbReference>
<dbReference type="Pfam" id="PF07715">
    <property type="entry name" value="Plug"/>
    <property type="match status" value="1"/>
</dbReference>
<reference evidence="15 16" key="1">
    <citation type="submission" date="2016-06" db="EMBL/GenBank/DDBJ databases">
        <title>Complete genome sequence of a deep-branching marine Gamma Proteobacterium Woeseia oceani type strain XK5.</title>
        <authorList>
            <person name="Mu D."/>
            <person name="Du Z."/>
        </authorList>
    </citation>
    <scope>NUCLEOTIDE SEQUENCE [LARGE SCALE GENOMIC DNA]</scope>
    <source>
        <strain evidence="15 16">XK5</strain>
    </source>
</reference>
<protein>
    <recommendedName>
        <fullName evidence="17">TonB-dependent receptor</fullName>
    </recommendedName>
</protein>
<dbReference type="SUPFAM" id="SSF56935">
    <property type="entry name" value="Porins"/>
    <property type="match status" value="1"/>
</dbReference>
<feature type="domain" description="TonB-dependent receptor-like beta-barrel" evidence="13">
    <location>
        <begin position="269"/>
        <end position="672"/>
    </location>
</feature>